<keyword evidence="8" id="KW-0626">Porin</keyword>
<evidence type="ECO:0000256" key="6">
    <source>
        <dbReference type="ARBA" id="ARBA00022729"/>
    </source>
</evidence>
<keyword evidence="6 11" id="KW-0732">Signal</keyword>
<evidence type="ECO:0000256" key="11">
    <source>
        <dbReference type="SAM" id="SignalP"/>
    </source>
</evidence>
<comment type="caution">
    <text evidence="13">The sequence shown here is derived from an EMBL/GenBank/DDBJ whole genome shotgun (WGS) entry which is preliminary data.</text>
</comment>
<organism evidence="13 14">
    <name type="scientific">Tepidimonas charontis</name>
    <dbReference type="NCBI Taxonomy" id="2267262"/>
    <lineage>
        <taxon>Bacteria</taxon>
        <taxon>Pseudomonadati</taxon>
        <taxon>Pseudomonadota</taxon>
        <taxon>Betaproteobacteria</taxon>
        <taxon>Burkholderiales</taxon>
        <taxon>Tepidimonas</taxon>
    </lineage>
</organism>
<dbReference type="SUPFAM" id="SSF56935">
    <property type="entry name" value="Porins"/>
    <property type="match status" value="1"/>
</dbReference>
<dbReference type="GO" id="GO:0015288">
    <property type="term" value="F:porin activity"/>
    <property type="evidence" value="ECO:0007669"/>
    <property type="project" value="UniProtKB-KW"/>
</dbReference>
<keyword evidence="14" id="KW-1185">Reference proteome</keyword>
<evidence type="ECO:0000256" key="4">
    <source>
        <dbReference type="ARBA" id="ARBA00022452"/>
    </source>
</evidence>
<dbReference type="InterPro" id="IPR050298">
    <property type="entry name" value="Gram-neg_bact_OMP"/>
</dbReference>
<evidence type="ECO:0000259" key="12">
    <source>
        <dbReference type="Pfam" id="PF13609"/>
    </source>
</evidence>
<keyword evidence="7" id="KW-0406">Ion transport</keyword>
<evidence type="ECO:0000313" key="14">
    <source>
        <dbReference type="Proteomes" id="UP000318294"/>
    </source>
</evidence>
<dbReference type="GO" id="GO:0006811">
    <property type="term" value="P:monoatomic ion transport"/>
    <property type="evidence" value="ECO:0007669"/>
    <property type="project" value="UniProtKB-KW"/>
</dbReference>
<dbReference type="InterPro" id="IPR033900">
    <property type="entry name" value="Gram_neg_porin_domain"/>
</dbReference>
<dbReference type="CDD" id="cd00342">
    <property type="entry name" value="gram_neg_porins"/>
    <property type="match status" value="1"/>
</dbReference>
<feature type="signal peptide" evidence="11">
    <location>
        <begin position="1"/>
        <end position="19"/>
    </location>
</feature>
<keyword evidence="9" id="KW-0472">Membrane</keyword>
<proteinExistence type="predicted"/>
<keyword evidence="5" id="KW-0812">Transmembrane</keyword>
<evidence type="ECO:0000256" key="2">
    <source>
        <dbReference type="ARBA" id="ARBA00011233"/>
    </source>
</evidence>
<evidence type="ECO:0000256" key="5">
    <source>
        <dbReference type="ARBA" id="ARBA00022692"/>
    </source>
</evidence>
<keyword evidence="3" id="KW-0813">Transport</keyword>
<dbReference type="InterPro" id="IPR023614">
    <property type="entry name" value="Porin_dom_sf"/>
</dbReference>
<evidence type="ECO:0000256" key="1">
    <source>
        <dbReference type="ARBA" id="ARBA00004571"/>
    </source>
</evidence>
<evidence type="ECO:0000256" key="8">
    <source>
        <dbReference type="ARBA" id="ARBA00023114"/>
    </source>
</evidence>
<feature type="domain" description="Porin" evidence="12">
    <location>
        <begin position="7"/>
        <end position="297"/>
    </location>
</feature>
<dbReference type="Proteomes" id="UP000318294">
    <property type="component" value="Unassembled WGS sequence"/>
</dbReference>
<gene>
    <name evidence="13" type="ORF">Tchar_00562</name>
</gene>
<dbReference type="RefSeq" id="WP_144327577.1">
    <property type="nucleotide sequence ID" value="NZ_VJON01000005.1"/>
</dbReference>
<name>A0A554XJ10_9BURK</name>
<dbReference type="Pfam" id="PF13609">
    <property type="entry name" value="Porin_4"/>
    <property type="match status" value="1"/>
</dbReference>
<evidence type="ECO:0000256" key="9">
    <source>
        <dbReference type="ARBA" id="ARBA00023136"/>
    </source>
</evidence>
<comment type="subcellular location">
    <subcellularLocation>
        <location evidence="1">Cell outer membrane</location>
        <topology evidence="1">Multi-pass membrane protein</topology>
    </subcellularLocation>
</comment>
<dbReference type="GO" id="GO:0009279">
    <property type="term" value="C:cell outer membrane"/>
    <property type="evidence" value="ECO:0007669"/>
    <property type="project" value="UniProtKB-SubCell"/>
</dbReference>
<protein>
    <submittedName>
        <fullName evidence="13">Outer membrane porin protein 32</fullName>
    </submittedName>
</protein>
<evidence type="ECO:0000256" key="7">
    <source>
        <dbReference type="ARBA" id="ARBA00023065"/>
    </source>
</evidence>
<evidence type="ECO:0000256" key="3">
    <source>
        <dbReference type="ARBA" id="ARBA00022448"/>
    </source>
</evidence>
<evidence type="ECO:0000313" key="13">
    <source>
        <dbReference type="EMBL" id="TSE35779.1"/>
    </source>
</evidence>
<evidence type="ECO:0000256" key="10">
    <source>
        <dbReference type="ARBA" id="ARBA00023237"/>
    </source>
</evidence>
<dbReference type="PANTHER" id="PTHR34501">
    <property type="entry name" value="PROTEIN YDDL-RELATED"/>
    <property type="match status" value="1"/>
</dbReference>
<dbReference type="AlphaFoldDB" id="A0A554XJ10"/>
<accession>A0A554XJ10</accession>
<feature type="chain" id="PRO_5021830826" evidence="11">
    <location>
        <begin position="20"/>
        <end position="324"/>
    </location>
</feature>
<keyword evidence="4" id="KW-1134">Transmembrane beta strand</keyword>
<dbReference type="EMBL" id="VJON01000005">
    <property type="protein sequence ID" value="TSE35779.1"/>
    <property type="molecule type" value="Genomic_DNA"/>
</dbReference>
<dbReference type="PANTHER" id="PTHR34501:SF9">
    <property type="entry name" value="MAJOR OUTER MEMBRANE PROTEIN P.IA"/>
    <property type="match status" value="1"/>
</dbReference>
<keyword evidence="10" id="KW-0998">Cell outer membrane</keyword>
<dbReference type="Gene3D" id="2.40.160.10">
    <property type="entry name" value="Porin"/>
    <property type="match status" value="1"/>
</dbReference>
<dbReference type="OrthoDB" id="6975458at2"/>
<sequence length="324" mass="33939">MKKTLIALAAVAATGAAMAQSSVTLYGVADIGITDTNATGTKLKLDSSGTMNNTGSRWGIRGTEDLGGGLKAGFNFEAQVWLDDGAVKESTVPNNPPNPKNGNYFDRAAYMTLSGGFGELSLGRRLNPAFHTAAAWELTGAANYSAVSSQFGAVLAGVRTSDMIMYTSPNMSGFVAQFGHRLKGDNGTKASNDLSLRYAQGPLSVAFNYNNNAGRTGNNKHLGASYDFGGFKLAGAWIDPAGAAKGFAIGGSTTVGTVTLTADFVRDTKAKDTDFVLEAKYPLSKRTFAYAAYLRDGKKKDGAFKAATARKDVGGFGLGIRHNF</sequence>
<reference evidence="13 14" key="1">
    <citation type="submission" date="2019-07" db="EMBL/GenBank/DDBJ databases">
        <title>Tepidimonas charontis SPSP-6 draft genome.</title>
        <authorList>
            <person name="Da Costa M.S."/>
            <person name="Froufe H.J.C."/>
            <person name="Egas C."/>
            <person name="Albuquerque L."/>
        </authorList>
    </citation>
    <scope>NUCLEOTIDE SEQUENCE [LARGE SCALE GENOMIC DNA]</scope>
    <source>
        <strain evidence="13 14">SPSP-6</strain>
    </source>
</reference>
<comment type="subunit">
    <text evidence="2">Homotrimer.</text>
</comment>
<dbReference type="GO" id="GO:0046930">
    <property type="term" value="C:pore complex"/>
    <property type="evidence" value="ECO:0007669"/>
    <property type="project" value="UniProtKB-KW"/>
</dbReference>